<gene>
    <name evidence="1" type="ORF">DAMNIGENAA_05740</name>
</gene>
<name>A0A9W6FTF6_9BACT</name>
<accession>A0A9W6FTF6</accession>
<dbReference type="RefSeq" id="WP_281792158.1">
    <property type="nucleotide sequence ID" value="NZ_BSDR01000001.1"/>
</dbReference>
<evidence type="ECO:0000313" key="1">
    <source>
        <dbReference type="EMBL" id="GLI33141.1"/>
    </source>
</evidence>
<dbReference type="AlphaFoldDB" id="A0A9W6FTF6"/>
<sequence>MRDKGGLHLKVQEFCDCYATTDPLREMSVVKSEPDKEEGAFKWLALAALHGINNNAKKISITKTPSGEVKVIAKYRKSELPSPGAEVGEKIFETVKGITHIEGGEGSLPLALGIRDSSIELVVSMEQDEEGESVTIEFPK</sequence>
<evidence type="ECO:0000313" key="2">
    <source>
        <dbReference type="Proteomes" id="UP001144372"/>
    </source>
</evidence>
<dbReference type="Proteomes" id="UP001144372">
    <property type="component" value="Unassembled WGS sequence"/>
</dbReference>
<organism evidence="1 2">
    <name type="scientific">Desulforhabdus amnigena</name>
    <dbReference type="NCBI Taxonomy" id="40218"/>
    <lineage>
        <taxon>Bacteria</taxon>
        <taxon>Pseudomonadati</taxon>
        <taxon>Thermodesulfobacteriota</taxon>
        <taxon>Syntrophobacteria</taxon>
        <taxon>Syntrophobacterales</taxon>
        <taxon>Syntrophobacteraceae</taxon>
        <taxon>Desulforhabdus</taxon>
    </lineage>
</organism>
<keyword evidence="2" id="KW-1185">Reference proteome</keyword>
<dbReference type="EMBL" id="BSDR01000001">
    <property type="protein sequence ID" value="GLI33141.1"/>
    <property type="molecule type" value="Genomic_DNA"/>
</dbReference>
<reference evidence="1" key="1">
    <citation type="submission" date="2022-12" db="EMBL/GenBank/DDBJ databases">
        <title>Reference genome sequencing for broad-spectrum identification of bacterial and archaeal isolates by mass spectrometry.</title>
        <authorList>
            <person name="Sekiguchi Y."/>
            <person name="Tourlousse D.M."/>
        </authorList>
    </citation>
    <scope>NUCLEOTIDE SEQUENCE</scope>
    <source>
        <strain evidence="1">ASRB1</strain>
    </source>
</reference>
<protein>
    <submittedName>
        <fullName evidence="1">Uncharacterized protein</fullName>
    </submittedName>
</protein>
<proteinExistence type="predicted"/>
<comment type="caution">
    <text evidence="1">The sequence shown here is derived from an EMBL/GenBank/DDBJ whole genome shotgun (WGS) entry which is preliminary data.</text>
</comment>